<organism evidence="2 3">
    <name type="scientific">Paraphoma chrysanthemicola</name>
    <dbReference type="NCBI Taxonomy" id="798071"/>
    <lineage>
        <taxon>Eukaryota</taxon>
        <taxon>Fungi</taxon>
        <taxon>Dikarya</taxon>
        <taxon>Ascomycota</taxon>
        <taxon>Pezizomycotina</taxon>
        <taxon>Dothideomycetes</taxon>
        <taxon>Pleosporomycetidae</taxon>
        <taxon>Pleosporales</taxon>
        <taxon>Pleosporineae</taxon>
        <taxon>Phaeosphaeriaceae</taxon>
        <taxon>Paraphoma</taxon>
    </lineage>
</organism>
<feature type="chain" id="PRO_5035443806" evidence="1">
    <location>
        <begin position="22"/>
        <end position="333"/>
    </location>
</feature>
<proteinExistence type="predicted"/>
<dbReference type="EMBL" id="JAGMVJ010000019">
    <property type="protein sequence ID" value="KAH7076208.1"/>
    <property type="molecule type" value="Genomic_DNA"/>
</dbReference>
<protein>
    <submittedName>
        <fullName evidence="2">Uncharacterized protein</fullName>
    </submittedName>
</protein>
<evidence type="ECO:0000313" key="3">
    <source>
        <dbReference type="Proteomes" id="UP000813461"/>
    </source>
</evidence>
<comment type="caution">
    <text evidence="2">The sequence shown here is derived from an EMBL/GenBank/DDBJ whole genome shotgun (WGS) entry which is preliminary data.</text>
</comment>
<keyword evidence="3" id="KW-1185">Reference proteome</keyword>
<evidence type="ECO:0000313" key="2">
    <source>
        <dbReference type="EMBL" id="KAH7076208.1"/>
    </source>
</evidence>
<gene>
    <name evidence="2" type="ORF">FB567DRAFT_504217</name>
</gene>
<keyword evidence="1" id="KW-0732">Signal</keyword>
<sequence length="333" mass="36410">MARYVVTLCNVISLLAISAYAQCPNLVAQYQSPNSRTMTSNSTWFILPIRKSDVQKAIDETIDPLSKLFRQLRLLDVPKEYKMISDFHPVIVTAGYMADIRQTVLQLDRPLTGSAVMVPFVGIPRSDTPFIRPITSYLAGSGADGDRFWAYLAAIVPAKVATFLGGIPTRVGAFIPENAAYKYDATGPDGPIYSKNSKWAVFPNLLSGPGIYEEAVDMHFSPEPTEKYPIGLLKKAINQPYLLNFPLSFRCQRNTYFLNNATAEIQFRSGNVTLGPAASANILAKTLMKASQDGVGNYFGVHGFSVCAQLVGYDTVGGQECEQAARDVDPTAL</sequence>
<feature type="signal peptide" evidence="1">
    <location>
        <begin position="1"/>
        <end position="21"/>
    </location>
</feature>
<dbReference type="AlphaFoldDB" id="A0A8K0QWB1"/>
<accession>A0A8K0QWB1</accession>
<dbReference type="Proteomes" id="UP000813461">
    <property type="component" value="Unassembled WGS sequence"/>
</dbReference>
<dbReference type="OrthoDB" id="265717at2759"/>
<reference evidence="2" key="1">
    <citation type="journal article" date="2021" name="Nat. Commun.">
        <title>Genetic determinants of endophytism in the Arabidopsis root mycobiome.</title>
        <authorList>
            <person name="Mesny F."/>
            <person name="Miyauchi S."/>
            <person name="Thiergart T."/>
            <person name="Pickel B."/>
            <person name="Atanasova L."/>
            <person name="Karlsson M."/>
            <person name="Huettel B."/>
            <person name="Barry K.W."/>
            <person name="Haridas S."/>
            <person name="Chen C."/>
            <person name="Bauer D."/>
            <person name="Andreopoulos W."/>
            <person name="Pangilinan J."/>
            <person name="LaButti K."/>
            <person name="Riley R."/>
            <person name="Lipzen A."/>
            <person name="Clum A."/>
            <person name="Drula E."/>
            <person name="Henrissat B."/>
            <person name="Kohler A."/>
            <person name="Grigoriev I.V."/>
            <person name="Martin F.M."/>
            <person name="Hacquard S."/>
        </authorList>
    </citation>
    <scope>NUCLEOTIDE SEQUENCE</scope>
    <source>
        <strain evidence="2">MPI-SDFR-AT-0120</strain>
    </source>
</reference>
<name>A0A8K0QWB1_9PLEO</name>
<evidence type="ECO:0000256" key="1">
    <source>
        <dbReference type="SAM" id="SignalP"/>
    </source>
</evidence>